<accession>A0A0N5BAU5</accession>
<dbReference type="AlphaFoldDB" id="A0A0N5BAU5"/>
<reference evidence="4" key="1">
    <citation type="submission" date="2017-02" db="UniProtKB">
        <authorList>
            <consortium name="WormBaseParasite"/>
        </authorList>
    </citation>
    <scope>IDENTIFICATION</scope>
</reference>
<feature type="coiled-coil region" evidence="1">
    <location>
        <begin position="54"/>
        <end position="166"/>
    </location>
</feature>
<evidence type="ECO:0000256" key="2">
    <source>
        <dbReference type="SAM" id="MobiDB-lite"/>
    </source>
</evidence>
<proteinExistence type="predicted"/>
<feature type="region of interest" description="Disordered" evidence="2">
    <location>
        <begin position="1"/>
        <end position="31"/>
    </location>
</feature>
<keyword evidence="3" id="KW-1185">Reference proteome</keyword>
<sequence>MSTPARKEGAKRGTKRNARSTSVTTNRSTDLSLESLCTNTSPIKRARVQEEYELGELNNRVADCIDIVKRLENDKSQLKIKVQEIETTINTAFHKISAQLEKGLQDVMNRIERSEARFNERTSQLDDLKSKAEYGELATSLQAVKLKALEEEIENLKKKYEDKPVERVDPIREEQENCQIM</sequence>
<dbReference type="Proteomes" id="UP000046392">
    <property type="component" value="Unplaced"/>
</dbReference>
<evidence type="ECO:0000313" key="4">
    <source>
        <dbReference type="WBParaSite" id="SPAL_0000315900.1"/>
    </source>
</evidence>
<organism evidence="3 4">
    <name type="scientific">Strongyloides papillosus</name>
    <name type="common">Intestinal threadworm</name>
    <dbReference type="NCBI Taxonomy" id="174720"/>
    <lineage>
        <taxon>Eukaryota</taxon>
        <taxon>Metazoa</taxon>
        <taxon>Ecdysozoa</taxon>
        <taxon>Nematoda</taxon>
        <taxon>Chromadorea</taxon>
        <taxon>Rhabditida</taxon>
        <taxon>Tylenchina</taxon>
        <taxon>Panagrolaimomorpha</taxon>
        <taxon>Strongyloidoidea</taxon>
        <taxon>Strongyloididae</taxon>
        <taxon>Strongyloides</taxon>
    </lineage>
</organism>
<dbReference type="WBParaSite" id="SPAL_0000315900.1">
    <property type="protein sequence ID" value="SPAL_0000315900.1"/>
    <property type="gene ID" value="SPAL_0000315900"/>
</dbReference>
<protein>
    <submittedName>
        <fullName evidence="4">SynN domain-containing protein</fullName>
    </submittedName>
</protein>
<keyword evidence="1" id="KW-0175">Coiled coil</keyword>
<dbReference type="STRING" id="174720.A0A0N5BAU5"/>
<evidence type="ECO:0000256" key="1">
    <source>
        <dbReference type="SAM" id="Coils"/>
    </source>
</evidence>
<name>A0A0N5BAU5_STREA</name>
<feature type="compositionally biased region" description="Basic and acidic residues" evidence="2">
    <location>
        <begin position="1"/>
        <end position="11"/>
    </location>
</feature>
<evidence type="ECO:0000313" key="3">
    <source>
        <dbReference type="Proteomes" id="UP000046392"/>
    </source>
</evidence>
<feature type="compositionally biased region" description="Polar residues" evidence="2">
    <location>
        <begin position="19"/>
        <end position="31"/>
    </location>
</feature>